<reference evidence="1 2" key="1">
    <citation type="submission" date="2021-06" db="EMBL/GenBank/DDBJ databases">
        <title>Caerostris extrusa draft genome.</title>
        <authorList>
            <person name="Kono N."/>
            <person name="Arakawa K."/>
        </authorList>
    </citation>
    <scope>NUCLEOTIDE SEQUENCE [LARGE SCALE GENOMIC DNA]</scope>
</reference>
<comment type="caution">
    <text evidence="1">The sequence shown here is derived from an EMBL/GenBank/DDBJ whole genome shotgun (WGS) entry which is preliminary data.</text>
</comment>
<dbReference type="Proteomes" id="UP001054945">
    <property type="component" value="Unassembled WGS sequence"/>
</dbReference>
<proteinExistence type="predicted"/>
<protein>
    <submittedName>
        <fullName evidence="1">Uncharacterized protein</fullName>
    </submittedName>
</protein>
<accession>A0AAV4R0X4</accession>
<dbReference type="AlphaFoldDB" id="A0AAV4R0X4"/>
<dbReference type="EMBL" id="BPLR01007306">
    <property type="protein sequence ID" value="GIY15938.1"/>
    <property type="molecule type" value="Genomic_DNA"/>
</dbReference>
<evidence type="ECO:0000313" key="1">
    <source>
        <dbReference type="EMBL" id="GIY15938.1"/>
    </source>
</evidence>
<sequence length="108" mass="11606">MVGEQGITIPIPKSSSALILAGIIDGGGSRPERQMTQSGSRVSTRVTDVIGYLPELSNCSSAASIRSAASFFCVEKGEHGFGLVTRILVISIRSWRKYIPHKKAGLFR</sequence>
<gene>
    <name evidence="1" type="ORF">CEXT_432501</name>
</gene>
<evidence type="ECO:0000313" key="2">
    <source>
        <dbReference type="Proteomes" id="UP001054945"/>
    </source>
</evidence>
<organism evidence="1 2">
    <name type="scientific">Caerostris extrusa</name>
    <name type="common">Bark spider</name>
    <name type="synonym">Caerostris bankana</name>
    <dbReference type="NCBI Taxonomy" id="172846"/>
    <lineage>
        <taxon>Eukaryota</taxon>
        <taxon>Metazoa</taxon>
        <taxon>Ecdysozoa</taxon>
        <taxon>Arthropoda</taxon>
        <taxon>Chelicerata</taxon>
        <taxon>Arachnida</taxon>
        <taxon>Araneae</taxon>
        <taxon>Araneomorphae</taxon>
        <taxon>Entelegynae</taxon>
        <taxon>Araneoidea</taxon>
        <taxon>Araneidae</taxon>
        <taxon>Caerostris</taxon>
    </lineage>
</organism>
<keyword evidence="2" id="KW-1185">Reference proteome</keyword>
<name>A0AAV4R0X4_CAEEX</name>